<accession>A0ABP8HN02</accession>
<feature type="region of interest" description="Disordered" evidence="1">
    <location>
        <begin position="27"/>
        <end position="58"/>
    </location>
</feature>
<feature type="signal peptide" evidence="2">
    <location>
        <begin position="1"/>
        <end position="23"/>
    </location>
</feature>
<comment type="caution">
    <text evidence="4">The sequence shown here is derived from an EMBL/GenBank/DDBJ whole genome shotgun (WGS) entry which is preliminary data.</text>
</comment>
<organism evidence="4 5">
    <name type="scientific">Variovorax defluvii</name>
    <dbReference type="NCBI Taxonomy" id="913761"/>
    <lineage>
        <taxon>Bacteria</taxon>
        <taxon>Pseudomonadati</taxon>
        <taxon>Pseudomonadota</taxon>
        <taxon>Betaproteobacteria</taxon>
        <taxon>Burkholderiales</taxon>
        <taxon>Comamonadaceae</taxon>
        <taxon>Variovorax</taxon>
    </lineage>
</organism>
<dbReference type="EMBL" id="BAABGJ010000020">
    <property type="protein sequence ID" value="GAA4341557.1"/>
    <property type="molecule type" value="Genomic_DNA"/>
</dbReference>
<protein>
    <recommendedName>
        <fullName evidence="3">CNP1-like uncharacterized domain-containing protein</fullName>
    </recommendedName>
</protein>
<dbReference type="PROSITE" id="PS50096">
    <property type="entry name" value="IQ"/>
    <property type="match status" value="1"/>
</dbReference>
<gene>
    <name evidence="4" type="ORF">GCM10023165_22340</name>
</gene>
<keyword evidence="2" id="KW-0732">Signal</keyword>
<reference evidence="5" key="1">
    <citation type="journal article" date="2019" name="Int. J. Syst. Evol. Microbiol.">
        <title>The Global Catalogue of Microorganisms (GCM) 10K type strain sequencing project: providing services to taxonomists for standard genome sequencing and annotation.</title>
        <authorList>
            <consortium name="The Broad Institute Genomics Platform"/>
            <consortium name="The Broad Institute Genome Sequencing Center for Infectious Disease"/>
            <person name="Wu L."/>
            <person name="Ma J."/>
        </authorList>
    </citation>
    <scope>NUCLEOTIDE SEQUENCE [LARGE SCALE GENOMIC DNA]</scope>
    <source>
        <strain evidence="5">JCM 17804</strain>
    </source>
</reference>
<name>A0ABP8HN02_9BURK</name>
<feature type="chain" id="PRO_5046145532" description="CNP1-like uncharacterized domain-containing protein" evidence="2">
    <location>
        <begin position="24"/>
        <end position="184"/>
    </location>
</feature>
<dbReference type="Pfam" id="PF08750">
    <property type="entry name" value="CNP1"/>
    <property type="match status" value="1"/>
</dbReference>
<sequence length="184" mass="19948">MRLARPALLLAGACLLAACGSTARDTDNPDWAQAGMPPPPKVTAQADEWKEAEVPPPPAFSESRLIPIAMPPYSTLQFGVDPNTLSVTGDGVVRYVVVASNKAGGATNAFYEGIRCASEEVKQYARYNAGAWHLAGNAEWKRIDDRSSRYAKELALQGVCRGHAPRASVREMLQQMKNPLRELP</sequence>
<evidence type="ECO:0000256" key="1">
    <source>
        <dbReference type="SAM" id="MobiDB-lite"/>
    </source>
</evidence>
<evidence type="ECO:0000259" key="3">
    <source>
        <dbReference type="Pfam" id="PF08750"/>
    </source>
</evidence>
<evidence type="ECO:0000256" key="2">
    <source>
        <dbReference type="SAM" id="SignalP"/>
    </source>
</evidence>
<dbReference type="PROSITE" id="PS51257">
    <property type="entry name" value="PROKAR_LIPOPROTEIN"/>
    <property type="match status" value="1"/>
</dbReference>
<evidence type="ECO:0000313" key="4">
    <source>
        <dbReference type="EMBL" id="GAA4341557.1"/>
    </source>
</evidence>
<dbReference type="InterPro" id="IPR014861">
    <property type="entry name" value="CNP1-like_dom"/>
</dbReference>
<dbReference type="Proteomes" id="UP001500975">
    <property type="component" value="Unassembled WGS sequence"/>
</dbReference>
<proteinExistence type="predicted"/>
<keyword evidence="5" id="KW-1185">Reference proteome</keyword>
<dbReference type="RefSeq" id="WP_345537878.1">
    <property type="nucleotide sequence ID" value="NZ_BAABGJ010000020.1"/>
</dbReference>
<feature type="domain" description="CNP1-like uncharacterised" evidence="3">
    <location>
        <begin position="46"/>
        <end position="177"/>
    </location>
</feature>
<evidence type="ECO:0000313" key="5">
    <source>
        <dbReference type="Proteomes" id="UP001500975"/>
    </source>
</evidence>